<evidence type="ECO:0000259" key="1">
    <source>
        <dbReference type="Pfam" id="PF06889"/>
    </source>
</evidence>
<dbReference type="EMBL" id="UOFL01000244">
    <property type="protein sequence ID" value="VAW82397.1"/>
    <property type="molecule type" value="Genomic_DNA"/>
</dbReference>
<name>A0A3B0Z4E8_9ZZZZ</name>
<accession>A0A3B0Z4E8</accession>
<sequence>MLKNVIIVLMVVLIQTIRTLTHPFWRNKSNHLSKKNIAPLRKQEHAQVIDMTLNKSYLTEHERFSLDLGHLAIYQAGLITSKGDLLQNMESMWGMGFDHDELPKNHVIYCLQQLWSKGSLDLFIQHTEYAQQVHVKDMVAFDLSQFVLLIHQAKLLELLNNEEAWGLLFLNSQRAQDCYESWDDFQQSYINGYLCHQAIITNQSPQALEQLKKNLNNDVKFTTQLTYIKTVWPIEPIFDQFKTVNSKITEETKCSTS</sequence>
<protein>
    <recommendedName>
        <fullName evidence="1">DUF1266 domain-containing protein</fullName>
    </recommendedName>
</protein>
<dbReference type="Pfam" id="PF06889">
    <property type="entry name" value="DUF1266"/>
    <property type="match status" value="1"/>
</dbReference>
<organism evidence="2">
    <name type="scientific">hydrothermal vent metagenome</name>
    <dbReference type="NCBI Taxonomy" id="652676"/>
    <lineage>
        <taxon>unclassified sequences</taxon>
        <taxon>metagenomes</taxon>
        <taxon>ecological metagenomes</taxon>
    </lineage>
</organism>
<dbReference type="InterPro" id="IPR009677">
    <property type="entry name" value="DUF1266"/>
</dbReference>
<dbReference type="AlphaFoldDB" id="A0A3B0Z4E8"/>
<feature type="domain" description="DUF1266" evidence="1">
    <location>
        <begin position="100"/>
        <end position="207"/>
    </location>
</feature>
<gene>
    <name evidence="2" type="ORF">MNBD_GAMMA12-2559</name>
</gene>
<proteinExistence type="predicted"/>
<evidence type="ECO:0000313" key="2">
    <source>
        <dbReference type="EMBL" id="VAW82397.1"/>
    </source>
</evidence>
<reference evidence="2" key="1">
    <citation type="submission" date="2018-06" db="EMBL/GenBank/DDBJ databases">
        <authorList>
            <person name="Zhirakovskaya E."/>
        </authorList>
    </citation>
    <scope>NUCLEOTIDE SEQUENCE</scope>
</reference>